<dbReference type="OrthoDB" id="9771504at2"/>
<dbReference type="Gene3D" id="3.20.20.70">
    <property type="entry name" value="Aldolase class I"/>
    <property type="match status" value="1"/>
</dbReference>
<reference evidence="2" key="1">
    <citation type="submission" date="2018-05" db="EMBL/GenBank/DDBJ databases">
        <authorList>
            <person name="Li Y."/>
        </authorList>
    </citation>
    <scope>NUCLEOTIDE SEQUENCE [LARGE SCALE GENOMIC DNA]</scope>
    <source>
        <strain evidence="2">sk1b4</strain>
    </source>
</reference>
<evidence type="ECO:0000313" key="1">
    <source>
        <dbReference type="EMBL" id="PWF26627.1"/>
    </source>
</evidence>
<dbReference type="GO" id="GO:0004332">
    <property type="term" value="F:fructose-bisphosphate aldolase activity"/>
    <property type="evidence" value="ECO:0007669"/>
    <property type="project" value="InterPro"/>
</dbReference>
<dbReference type="InterPro" id="IPR050456">
    <property type="entry name" value="DeoC/FbaB_aldolase"/>
</dbReference>
<evidence type="ECO:0000313" key="2">
    <source>
        <dbReference type="Proteomes" id="UP000245283"/>
    </source>
</evidence>
<proteinExistence type="predicted"/>
<keyword evidence="2" id="KW-1185">Reference proteome</keyword>
<dbReference type="PANTHER" id="PTHR47916:SF1">
    <property type="entry name" value="3-HYDROXY-5-PHOSPHONOOXYPENTANE-2,4-DIONE THIOLASE"/>
    <property type="match status" value="1"/>
</dbReference>
<dbReference type="InterPro" id="IPR041720">
    <property type="entry name" value="FbaB-like"/>
</dbReference>
<dbReference type="Proteomes" id="UP000245283">
    <property type="component" value="Unassembled WGS sequence"/>
</dbReference>
<name>A0A2V1KAF2_9ACTO</name>
<dbReference type="InterPro" id="IPR002915">
    <property type="entry name" value="DeoC/FbaB/LacD_aldolase"/>
</dbReference>
<dbReference type="PANTHER" id="PTHR47916">
    <property type="entry name" value="FRUCTOSE-BISPHOSPHATE ALDOLASE CLASS 1"/>
    <property type="match status" value="1"/>
</dbReference>
<dbReference type="SUPFAM" id="SSF51569">
    <property type="entry name" value="Aldolase"/>
    <property type="match status" value="1"/>
</dbReference>
<accession>A0A2V1KAF2</accession>
<dbReference type="PIRSF" id="PIRSF038992">
    <property type="entry name" value="Aldolase_Ia"/>
    <property type="match status" value="1"/>
</dbReference>
<sequence length="265" mass="28183">MVKTRRLGNIFAADGKTVTLALDGFGFSATTAGVDHAARTVPAMAEHGLDNVLVTYGQAKNFAEYFTNVGMCLRVDVTTGVFDASVPDNMPAFDVTDALKVGADGVVIMNFPGAHNERATNAFAAMLAQQCDEWNVPFMCETLPYGYPVTTPESADPEVVAVASRFSEELGADIIKTRFAGTDDDRKIVENCTVPVIALGGPKSDHETYFAFVQHVIECGAKGVAVGRNITQDPKPLAVVSALNALVHENATAKDAMAIYESLDS</sequence>
<comment type="caution">
    <text evidence="1">The sequence shown here is derived from an EMBL/GenBank/DDBJ whole genome shotgun (WGS) entry which is preliminary data.</text>
</comment>
<organism evidence="1 2">
    <name type="scientific">Ancrocorticia populi</name>
    <dbReference type="NCBI Taxonomy" id="2175228"/>
    <lineage>
        <taxon>Bacteria</taxon>
        <taxon>Bacillati</taxon>
        <taxon>Actinomycetota</taxon>
        <taxon>Actinomycetes</taxon>
        <taxon>Actinomycetales</taxon>
        <taxon>Actinomycetaceae</taxon>
        <taxon>Ancrocorticia</taxon>
    </lineage>
</organism>
<dbReference type="InterPro" id="IPR013785">
    <property type="entry name" value="Aldolase_TIM"/>
</dbReference>
<protein>
    <submittedName>
        <fullName evidence="1">Phospho-2-dehydro-3-deoxyheptonate aldolase</fullName>
    </submittedName>
</protein>
<dbReference type="AlphaFoldDB" id="A0A2V1KAF2"/>
<dbReference type="SMART" id="SM01133">
    <property type="entry name" value="DeoC"/>
    <property type="match status" value="1"/>
</dbReference>
<dbReference type="EMBL" id="QETB01000003">
    <property type="protein sequence ID" value="PWF26627.1"/>
    <property type="molecule type" value="Genomic_DNA"/>
</dbReference>
<dbReference type="Pfam" id="PF01791">
    <property type="entry name" value="DeoC"/>
    <property type="match status" value="1"/>
</dbReference>
<gene>
    <name evidence="1" type="ORF">DD236_06455</name>
</gene>